<proteinExistence type="inferred from homology"/>
<reference evidence="8 9" key="1">
    <citation type="submission" date="2018-09" db="EMBL/GenBank/DDBJ databases">
        <title>Cohnella cavernae sp. nov., isolated from a karst cave.</title>
        <authorList>
            <person name="Zhu H."/>
        </authorList>
    </citation>
    <scope>NUCLEOTIDE SEQUENCE [LARGE SCALE GENOMIC DNA]</scope>
    <source>
        <strain evidence="8 9">K2E09-144</strain>
    </source>
</reference>
<comment type="similarity">
    <text evidence="1 5">Belongs to the FliD family.</text>
</comment>
<comment type="subcellular location">
    <subcellularLocation>
        <location evidence="5">Secreted</location>
    </subcellularLocation>
    <subcellularLocation>
        <location evidence="5">Bacterial flagellum</location>
    </subcellularLocation>
</comment>
<keyword evidence="9" id="KW-1185">Reference proteome</keyword>
<comment type="function">
    <text evidence="5">Required for morphogenesis and for the elongation of the flagellar filament by facilitating polymerization of the flagellin monomers at the tip of growing filament. Forms a capping structure, which prevents flagellin subunits (transported through the central channel of the flagellum) from leaking out without polymerization at the distal end.</text>
</comment>
<comment type="caution">
    <text evidence="8">The sequence shown here is derived from an EMBL/GenBank/DDBJ whole genome shotgun (WGS) entry which is preliminary data.</text>
</comment>
<dbReference type="RefSeq" id="WP_119150110.1">
    <property type="nucleotide sequence ID" value="NZ_JBHSOV010000009.1"/>
</dbReference>
<dbReference type="InterPro" id="IPR010810">
    <property type="entry name" value="Flagellin_hook_IN_motif"/>
</dbReference>
<protein>
    <recommendedName>
        <fullName evidence="5">Flagellar hook-associated protein 2</fullName>
        <shortName evidence="5">HAP2</shortName>
    </recommendedName>
    <alternativeName>
        <fullName evidence="5">Flagellar cap protein</fullName>
    </alternativeName>
</protein>
<keyword evidence="4 5" id="KW-0975">Bacterial flagellum</keyword>
<feature type="domain" description="Flagellar hook-associated protein 2 C-terminal" evidence="7">
    <location>
        <begin position="222"/>
        <end position="499"/>
    </location>
</feature>
<evidence type="ECO:0000256" key="4">
    <source>
        <dbReference type="ARBA" id="ARBA00023143"/>
    </source>
</evidence>
<dbReference type="GO" id="GO:0007155">
    <property type="term" value="P:cell adhesion"/>
    <property type="evidence" value="ECO:0007669"/>
    <property type="project" value="InterPro"/>
</dbReference>
<evidence type="ECO:0000313" key="9">
    <source>
        <dbReference type="Proteomes" id="UP000266340"/>
    </source>
</evidence>
<dbReference type="GO" id="GO:0009424">
    <property type="term" value="C:bacterial-type flagellum hook"/>
    <property type="evidence" value="ECO:0007669"/>
    <property type="project" value="UniProtKB-UniRule"/>
</dbReference>
<dbReference type="Pfam" id="PF07196">
    <property type="entry name" value="Flagellin_IN"/>
    <property type="match status" value="1"/>
</dbReference>
<dbReference type="GO" id="GO:0005576">
    <property type="term" value="C:extracellular region"/>
    <property type="evidence" value="ECO:0007669"/>
    <property type="project" value="UniProtKB-SubCell"/>
</dbReference>
<organism evidence="8 9">
    <name type="scientific">Cohnella faecalis</name>
    <dbReference type="NCBI Taxonomy" id="2315694"/>
    <lineage>
        <taxon>Bacteria</taxon>
        <taxon>Bacillati</taxon>
        <taxon>Bacillota</taxon>
        <taxon>Bacilli</taxon>
        <taxon>Bacillales</taxon>
        <taxon>Paenibacillaceae</taxon>
        <taxon>Cohnella</taxon>
    </lineage>
</organism>
<accession>A0A398CI05</accession>
<dbReference type="EMBL" id="QXJM01000039">
    <property type="protein sequence ID" value="RIE02070.1"/>
    <property type="molecule type" value="Genomic_DNA"/>
</dbReference>
<evidence type="ECO:0000259" key="7">
    <source>
        <dbReference type="Pfam" id="PF07195"/>
    </source>
</evidence>
<comment type="subunit">
    <text evidence="2 5">Homopentamer.</text>
</comment>
<dbReference type="Proteomes" id="UP000266340">
    <property type="component" value="Unassembled WGS sequence"/>
</dbReference>
<evidence type="ECO:0000259" key="6">
    <source>
        <dbReference type="Pfam" id="PF02465"/>
    </source>
</evidence>
<dbReference type="GO" id="GO:0009421">
    <property type="term" value="C:bacterial-type flagellum filament cap"/>
    <property type="evidence" value="ECO:0007669"/>
    <property type="project" value="InterPro"/>
</dbReference>
<evidence type="ECO:0000256" key="2">
    <source>
        <dbReference type="ARBA" id="ARBA00011255"/>
    </source>
</evidence>
<dbReference type="InterPro" id="IPR040026">
    <property type="entry name" value="FliD"/>
</dbReference>
<keyword evidence="3" id="KW-0175">Coiled coil</keyword>
<dbReference type="InterPro" id="IPR003481">
    <property type="entry name" value="FliD_N"/>
</dbReference>
<gene>
    <name evidence="8" type="ORF">D3H35_15005</name>
</gene>
<evidence type="ECO:0000256" key="5">
    <source>
        <dbReference type="RuleBase" id="RU362066"/>
    </source>
</evidence>
<dbReference type="InterPro" id="IPR010809">
    <property type="entry name" value="FliD_C"/>
</dbReference>
<name>A0A398CI05_9BACL</name>
<dbReference type="GO" id="GO:0071973">
    <property type="term" value="P:bacterial-type flagellum-dependent cell motility"/>
    <property type="evidence" value="ECO:0007669"/>
    <property type="project" value="TreeGrafter"/>
</dbReference>
<dbReference type="Pfam" id="PF02465">
    <property type="entry name" value="FliD_N"/>
    <property type="match status" value="1"/>
</dbReference>
<keyword evidence="5" id="KW-0964">Secreted</keyword>
<evidence type="ECO:0000256" key="1">
    <source>
        <dbReference type="ARBA" id="ARBA00009764"/>
    </source>
</evidence>
<dbReference type="PANTHER" id="PTHR30288">
    <property type="entry name" value="FLAGELLAR CAP/ASSEMBLY PROTEIN FLID"/>
    <property type="match status" value="1"/>
</dbReference>
<dbReference type="Pfam" id="PF07195">
    <property type="entry name" value="FliD_C"/>
    <property type="match status" value="1"/>
</dbReference>
<dbReference type="PANTHER" id="PTHR30288:SF0">
    <property type="entry name" value="FLAGELLAR HOOK-ASSOCIATED PROTEIN 2"/>
    <property type="match status" value="1"/>
</dbReference>
<feature type="domain" description="Flagellar hook-associated protein 2 N-terminal" evidence="6">
    <location>
        <begin position="11"/>
        <end position="109"/>
    </location>
</feature>
<dbReference type="AlphaFoldDB" id="A0A398CI05"/>
<evidence type="ECO:0000313" key="8">
    <source>
        <dbReference type="EMBL" id="RIE02070.1"/>
    </source>
</evidence>
<sequence>MTIRVNGLGSSGLDIDTLVSQMVQAKRVPIDQMKQKMTYLGWQRDAYRDMNTEMTNFMKEAQKLTLQSSFMTKKAAMSAADADKVKVSPTSGAFTGNMTLKVTQLAKAASLTSSAATGLASNPAQALGVDTTLTIAGAAGSKDISILSGDSVTQVVSKINAQSSSTGVKAVYDKLSDRFSLVSSQTGEASTVQIIDQGNTNMLFTKLKIAADGANDTTAIQGQDAIVDFNGTGDVHVGSNTFTMNNINFTLLTDPGVTPYTISASNNIDVESVISTIKGVFEKYNALIEKTNGKLSETKYRDFSPLTDSQKEVMKEADITMWNQKAQSGLLRNDSILSSGLNKMRLDLSNNVSGLTAGQYKSLADIGITTAPPNGNLLAYTEQGKIYIDEDKLRNALTNAPEQVMELFTKDGTRDANNKLKNGGADAGIGVRLYESLKSEVISGLTQKTQIVPSRSYLNLQLDDYAKRISVAESSMSDYEQKLYSQFSKMQSSLEKLNKQGSYLSNMFQSN</sequence>
<dbReference type="OrthoDB" id="9776025at2"/>
<evidence type="ECO:0000256" key="3">
    <source>
        <dbReference type="ARBA" id="ARBA00023054"/>
    </source>
</evidence>